<evidence type="ECO:0000313" key="2">
    <source>
        <dbReference type="Proteomes" id="UP001195769"/>
    </source>
</evidence>
<dbReference type="EMBL" id="JABBWK010000103">
    <property type="protein sequence ID" value="KAG1893292.1"/>
    <property type="molecule type" value="Genomic_DNA"/>
</dbReference>
<proteinExistence type="predicted"/>
<accession>A0AAD4HE84</accession>
<comment type="caution">
    <text evidence="1">The sequence shown here is derived from an EMBL/GenBank/DDBJ whole genome shotgun (WGS) entry which is preliminary data.</text>
</comment>
<sequence>MALKRDGHPFELSLVCHNFPDQDASILSSIRYPTSIRGRRDRPDNVIVSQQGLSYLFPRVQIPHPKTLVGRASDEETGTDDESYFVHTRLMALECQFNRLCGRFCGYFVGGDRHSILFHISVSRHIEGVAMTYMRYALLYIDTWCPAYGPSSALLPEVFFSRRRGRFYCILIQFPGHIRVSRHGISSLIHLVLKSDNMHATNQSLDTGWLW</sequence>
<dbReference type="AlphaFoldDB" id="A0AAD4HE84"/>
<protein>
    <submittedName>
        <fullName evidence="1">Uncharacterized protein</fullName>
    </submittedName>
</protein>
<organism evidence="1 2">
    <name type="scientific">Suillus fuscotomentosus</name>
    <dbReference type="NCBI Taxonomy" id="1912939"/>
    <lineage>
        <taxon>Eukaryota</taxon>
        <taxon>Fungi</taxon>
        <taxon>Dikarya</taxon>
        <taxon>Basidiomycota</taxon>
        <taxon>Agaricomycotina</taxon>
        <taxon>Agaricomycetes</taxon>
        <taxon>Agaricomycetidae</taxon>
        <taxon>Boletales</taxon>
        <taxon>Suillineae</taxon>
        <taxon>Suillaceae</taxon>
        <taxon>Suillus</taxon>
    </lineage>
</organism>
<gene>
    <name evidence="1" type="ORF">F5891DRAFT_48143</name>
</gene>
<reference evidence="1" key="1">
    <citation type="journal article" date="2020" name="New Phytol.">
        <title>Comparative genomics reveals dynamic genome evolution in host specialist ectomycorrhizal fungi.</title>
        <authorList>
            <person name="Lofgren L.A."/>
            <person name="Nguyen N.H."/>
            <person name="Vilgalys R."/>
            <person name="Ruytinx J."/>
            <person name="Liao H.L."/>
            <person name="Branco S."/>
            <person name="Kuo A."/>
            <person name="LaButti K."/>
            <person name="Lipzen A."/>
            <person name="Andreopoulos W."/>
            <person name="Pangilinan J."/>
            <person name="Riley R."/>
            <person name="Hundley H."/>
            <person name="Na H."/>
            <person name="Barry K."/>
            <person name="Grigoriev I.V."/>
            <person name="Stajich J.E."/>
            <person name="Kennedy P.G."/>
        </authorList>
    </citation>
    <scope>NUCLEOTIDE SEQUENCE</scope>
    <source>
        <strain evidence="1">FC203</strain>
    </source>
</reference>
<name>A0AAD4HE84_9AGAM</name>
<keyword evidence="2" id="KW-1185">Reference proteome</keyword>
<dbReference type="RefSeq" id="XP_041218868.1">
    <property type="nucleotide sequence ID" value="XM_041371993.1"/>
</dbReference>
<dbReference type="Proteomes" id="UP001195769">
    <property type="component" value="Unassembled WGS sequence"/>
</dbReference>
<evidence type="ECO:0000313" key="1">
    <source>
        <dbReference type="EMBL" id="KAG1893292.1"/>
    </source>
</evidence>
<dbReference type="GeneID" id="64666291"/>